<dbReference type="EMBL" id="WVHT01000002">
    <property type="protein sequence ID" value="MXV50201.1"/>
    <property type="molecule type" value="Genomic_DNA"/>
</dbReference>
<dbReference type="EC" id="2.7.8.31" evidence="9"/>
<dbReference type="Gene3D" id="3.40.50.720">
    <property type="entry name" value="NAD(P)-binding Rossmann-like Domain"/>
    <property type="match status" value="1"/>
</dbReference>
<keyword evidence="10" id="KW-1185">Reference proteome</keyword>
<accession>A0A7K1Y712</accession>
<dbReference type="NCBIfam" id="TIGR03023">
    <property type="entry name" value="WcaJ_sugtrans"/>
    <property type="match status" value="1"/>
</dbReference>
<keyword evidence="5 7" id="KW-1133">Transmembrane helix</keyword>
<feature type="transmembrane region" description="Helical" evidence="7">
    <location>
        <begin position="76"/>
        <end position="97"/>
    </location>
</feature>
<feature type="transmembrane region" description="Helical" evidence="7">
    <location>
        <begin position="103"/>
        <end position="121"/>
    </location>
</feature>
<comment type="caution">
    <text evidence="9">The sequence shown here is derived from an EMBL/GenBank/DDBJ whole genome shotgun (WGS) entry which is preliminary data.</text>
</comment>
<reference evidence="9 10" key="1">
    <citation type="submission" date="2019-11" db="EMBL/GenBank/DDBJ databases">
        <title>Pedobacter sp. HMF7647 Genome sequencing and assembly.</title>
        <authorList>
            <person name="Kang H."/>
            <person name="Kim H."/>
            <person name="Joh K."/>
        </authorList>
    </citation>
    <scope>NUCLEOTIDE SEQUENCE [LARGE SCALE GENOMIC DNA]</scope>
    <source>
        <strain evidence="9 10">HMF7647</strain>
    </source>
</reference>
<evidence type="ECO:0000256" key="2">
    <source>
        <dbReference type="ARBA" id="ARBA00006464"/>
    </source>
</evidence>
<organism evidence="9 10">
    <name type="scientific">Hufsiella arboris</name>
    <dbReference type="NCBI Taxonomy" id="2695275"/>
    <lineage>
        <taxon>Bacteria</taxon>
        <taxon>Pseudomonadati</taxon>
        <taxon>Bacteroidota</taxon>
        <taxon>Sphingobacteriia</taxon>
        <taxon>Sphingobacteriales</taxon>
        <taxon>Sphingobacteriaceae</taxon>
        <taxon>Hufsiella</taxon>
    </lineage>
</organism>
<feature type="domain" description="Bacterial sugar transferase" evidence="8">
    <location>
        <begin position="271"/>
        <end position="456"/>
    </location>
</feature>
<evidence type="ECO:0000256" key="3">
    <source>
        <dbReference type="ARBA" id="ARBA00022679"/>
    </source>
</evidence>
<dbReference type="InterPro" id="IPR017475">
    <property type="entry name" value="EPS_sugar_tfrase"/>
</dbReference>
<evidence type="ECO:0000256" key="6">
    <source>
        <dbReference type="ARBA" id="ARBA00023136"/>
    </source>
</evidence>
<comment type="subcellular location">
    <subcellularLocation>
        <location evidence="1">Membrane</location>
        <topology evidence="1">Multi-pass membrane protein</topology>
    </subcellularLocation>
</comment>
<proteinExistence type="inferred from homology"/>
<evidence type="ECO:0000256" key="1">
    <source>
        <dbReference type="ARBA" id="ARBA00004141"/>
    </source>
</evidence>
<dbReference type="Pfam" id="PF13727">
    <property type="entry name" value="CoA_binding_3"/>
    <property type="match status" value="1"/>
</dbReference>
<evidence type="ECO:0000256" key="7">
    <source>
        <dbReference type="SAM" id="Phobius"/>
    </source>
</evidence>
<dbReference type="PANTHER" id="PTHR30576">
    <property type="entry name" value="COLANIC BIOSYNTHESIS UDP-GLUCOSE LIPID CARRIER TRANSFERASE"/>
    <property type="match status" value="1"/>
</dbReference>
<dbReference type="PANTHER" id="PTHR30576:SF0">
    <property type="entry name" value="UNDECAPRENYL-PHOSPHATE N-ACETYLGALACTOSAMINYL 1-PHOSPHATE TRANSFERASE-RELATED"/>
    <property type="match status" value="1"/>
</dbReference>
<dbReference type="InterPro" id="IPR003362">
    <property type="entry name" value="Bact_transf"/>
</dbReference>
<comment type="similarity">
    <text evidence="2">Belongs to the bacterial sugar transferase family.</text>
</comment>
<keyword evidence="4 7" id="KW-0812">Transmembrane</keyword>
<evidence type="ECO:0000259" key="8">
    <source>
        <dbReference type="Pfam" id="PF02397"/>
    </source>
</evidence>
<sequence length="462" mass="53825">MKTRYVYLLRFVLAVTDILLVNICFVITYYVVSSYDSPLDPVLYRRYLAVANLLWLFSSSTFGLYKEQTIQKLEKIYRSTFRSIVLHGFVFLIYQLLSNDTQISTLFLVIFYHIMGGGFLLSRFIGTVFEQVLIDRYKIRKPVAIMDATGAGIRLAEYLRDDKNFNFHGFLGDSTSVHTDASGEVLSTISDQLRYAAEQGVKEIYVPLTPDRMHEAPKLLGEAEKQCVRLKFVPDLSGTLSLPFSLNYMDTFPVISVRREPLEYMHNRFKKRLFDIVFSLAVILFILSWLYPVIALFIKWQSPGPVLFKQLRSGRDNKPFWCYKFRSMKVNKDSDKKQASVNDDRVTAIGKIMRKTSLDELPQFFNVLMGNMSIVGPRPHMLLHTKEYSEVIKEYMVRQFLKPGITGWAQVNGYRGETKERYQMQKRVEHDIWYMESWSSMLDVQIIFMTIINVFKGEENAF</sequence>
<evidence type="ECO:0000256" key="4">
    <source>
        <dbReference type="ARBA" id="ARBA00022692"/>
    </source>
</evidence>
<gene>
    <name evidence="9" type="ORF">GS399_04400</name>
</gene>
<dbReference type="AlphaFoldDB" id="A0A7K1Y712"/>
<dbReference type="Pfam" id="PF02397">
    <property type="entry name" value="Bac_transf"/>
    <property type="match status" value="1"/>
</dbReference>
<dbReference type="InterPro" id="IPR017473">
    <property type="entry name" value="Undecaprenyl-P_gluc_Ptfrase"/>
</dbReference>
<evidence type="ECO:0000256" key="5">
    <source>
        <dbReference type="ARBA" id="ARBA00022989"/>
    </source>
</evidence>
<evidence type="ECO:0000313" key="10">
    <source>
        <dbReference type="Proteomes" id="UP000466586"/>
    </source>
</evidence>
<feature type="transmembrane region" description="Helical" evidence="7">
    <location>
        <begin position="273"/>
        <end position="298"/>
    </location>
</feature>
<protein>
    <submittedName>
        <fullName evidence="9">Undecaprenyl-phosphate glucose phosphotransferase</fullName>
        <ecNumber evidence="9">2.7.8.31</ecNumber>
    </submittedName>
</protein>
<keyword evidence="6 7" id="KW-0472">Membrane</keyword>
<keyword evidence="3 9" id="KW-0808">Transferase</keyword>
<evidence type="ECO:0000313" key="9">
    <source>
        <dbReference type="EMBL" id="MXV50201.1"/>
    </source>
</evidence>
<dbReference type="RefSeq" id="WP_160843382.1">
    <property type="nucleotide sequence ID" value="NZ_WVHT01000002.1"/>
</dbReference>
<dbReference type="GO" id="GO:0016020">
    <property type="term" value="C:membrane"/>
    <property type="evidence" value="ECO:0007669"/>
    <property type="project" value="UniProtKB-SubCell"/>
</dbReference>
<dbReference type="Proteomes" id="UP000466586">
    <property type="component" value="Unassembled WGS sequence"/>
</dbReference>
<feature type="transmembrane region" description="Helical" evidence="7">
    <location>
        <begin position="44"/>
        <end position="64"/>
    </location>
</feature>
<feature type="transmembrane region" description="Helical" evidence="7">
    <location>
        <begin position="7"/>
        <end position="32"/>
    </location>
</feature>
<name>A0A7K1Y712_9SPHI</name>
<dbReference type="GO" id="GO:0089702">
    <property type="term" value="F:undecaprenyl-phosphate glucose phosphotransferase activity"/>
    <property type="evidence" value="ECO:0007669"/>
    <property type="project" value="UniProtKB-EC"/>
</dbReference>
<dbReference type="NCBIfam" id="TIGR03025">
    <property type="entry name" value="EPS_sugtrans"/>
    <property type="match status" value="1"/>
</dbReference>